<dbReference type="InterPro" id="IPR006157">
    <property type="entry name" value="FolB_dom"/>
</dbReference>
<evidence type="ECO:0000256" key="5">
    <source>
        <dbReference type="ARBA" id="ARBA00022909"/>
    </source>
</evidence>
<organism evidence="10 11">
    <name type="scientific">Methylophaga thiooxydans</name>
    <dbReference type="NCBI Taxonomy" id="392484"/>
    <lineage>
        <taxon>Bacteria</taxon>
        <taxon>Pseudomonadati</taxon>
        <taxon>Pseudomonadota</taxon>
        <taxon>Gammaproteobacteria</taxon>
        <taxon>Thiotrichales</taxon>
        <taxon>Piscirickettsiaceae</taxon>
        <taxon>Methylophaga</taxon>
    </lineage>
</organism>
<dbReference type="PANTHER" id="PTHR42844">
    <property type="entry name" value="DIHYDRONEOPTERIN ALDOLASE 1-RELATED"/>
    <property type="match status" value="1"/>
</dbReference>
<comment type="caution">
    <text evidence="10">The sequence shown here is derived from an EMBL/GenBank/DDBJ whole genome shotgun (WGS) entry which is preliminary data.</text>
</comment>
<sequence length="117" mass="13182">MDKIFLNDLSIDTIIGIYDWERQTQQTLTFDLEMDWDIQPAAATEDISKTLDYGAIAQTIVAFVKASEYQLIETLAEDLSAMLLAQYPIPKLKLTLSKPVALHGQNTARIVIERPRG</sequence>
<protein>
    <recommendedName>
        <fullName evidence="8">7,8-dihydroneopterin aldolase</fullName>
        <ecNumber evidence="8">4.1.2.25</ecNumber>
    </recommendedName>
</protein>
<dbReference type="Gene3D" id="3.30.1130.10">
    <property type="match status" value="1"/>
</dbReference>
<evidence type="ECO:0000256" key="1">
    <source>
        <dbReference type="ARBA" id="ARBA00000693"/>
    </source>
</evidence>
<dbReference type="RefSeq" id="WP_008290874.1">
    <property type="nucleotide sequence ID" value="NZ_JRQD01000001.1"/>
</dbReference>
<keyword evidence="7 8" id="KW-0456">Lyase</keyword>
<dbReference type="Pfam" id="PF02152">
    <property type="entry name" value="FolB"/>
    <property type="match status" value="1"/>
</dbReference>
<dbReference type="NCBIfam" id="TIGR00525">
    <property type="entry name" value="folB"/>
    <property type="match status" value="1"/>
</dbReference>
<dbReference type="CDD" id="cd00534">
    <property type="entry name" value="DHNA_DHNTPE"/>
    <property type="match status" value="1"/>
</dbReference>
<dbReference type="SUPFAM" id="SSF55620">
    <property type="entry name" value="Tetrahydrobiopterin biosynthesis enzymes-like"/>
    <property type="match status" value="1"/>
</dbReference>
<accession>A0A0A0BHA5</accession>
<dbReference type="SMART" id="SM00905">
    <property type="entry name" value="FolB"/>
    <property type="match status" value="1"/>
</dbReference>
<dbReference type="FunFam" id="3.30.1130.10:FF:000002">
    <property type="entry name" value="7,8-dihydroneopterin aldolase"/>
    <property type="match status" value="1"/>
</dbReference>
<evidence type="ECO:0000313" key="10">
    <source>
        <dbReference type="EMBL" id="KGM07918.1"/>
    </source>
</evidence>
<evidence type="ECO:0000256" key="3">
    <source>
        <dbReference type="ARBA" id="ARBA00005013"/>
    </source>
</evidence>
<reference evidence="10 11" key="1">
    <citation type="submission" date="2014-09" db="EMBL/GenBank/DDBJ databases">
        <authorList>
            <person name="Grob C."/>
            <person name="Taubert M."/>
            <person name="Howat A.M."/>
            <person name="Burns O.J."/>
            <person name="Dixon J.L."/>
            <person name="Chen Y."/>
            <person name="Murrell J.C."/>
        </authorList>
    </citation>
    <scope>NUCLEOTIDE SEQUENCE [LARGE SCALE GENOMIC DNA]</scope>
    <source>
        <strain evidence="10">L4</strain>
    </source>
</reference>
<dbReference type="GO" id="GO:0016853">
    <property type="term" value="F:isomerase activity"/>
    <property type="evidence" value="ECO:0007669"/>
    <property type="project" value="UniProtKB-KW"/>
</dbReference>
<comment type="pathway">
    <text evidence="3 8">Cofactor biosynthesis; tetrahydrofolate biosynthesis; 2-amino-4-hydroxy-6-hydroxymethyl-7,8-dihydropteridine diphosphate from 7,8-dihydroneopterin triphosphate: step 3/4.</text>
</comment>
<dbReference type="GO" id="GO:0005737">
    <property type="term" value="C:cytoplasm"/>
    <property type="evidence" value="ECO:0007669"/>
    <property type="project" value="TreeGrafter"/>
</dbReference>
<dbReference type="GO" id="GO:0004150">
    <property type="term" value="F:dihydroneopterin aldolase activity"/>
    <property type="evidence" value="ECO:0007669"/>
    <property type="project" value="UniProtKB-UniRule"/>
</dbReference>
<comment type="similarity">
    <text evidence="4 8">Belongs to the DHNA family.</text>
</comment>
<evidence type="ECO:0000256" key="6">
    <source>
        <dbReference type="ARBA" id="ARBA00023235"/>
    </source>
</evidence>
<evidence type="ECO:0000256" key="2">
    <source>
        <dbReference type="ARBA" id="ARBA00001353"/>
    </source>
</evidence>
<dbReference type="GO" id="GO:0046654">
    <property type="term" value="P:tetrahydrofolate biosynthetic process"/>
    <property type="evidence" value="ECO:0007669"/>
    <property type="project" value="UniProtKB-UniRule"/>
</dbReference>
<proteinExistence type="inferred from homology"/>
<comment type="catalytic activity">
    <reaction evidence="2 8">
        <text>7,8-dihydroneopterin = 6-hydroxymethyl-7,8-dihydropterin + glycolaldehyde</text>
        <dbReference type="Rhea" id="RHEA:10540"/>
        <dbReference type="ChEBI" id="CHEBI:17001"/>
        <dbReference type="ChEBI" id="CHEBI:17071"/>
        <dbReference type="ChEBI" id="CHEBI:44841"/>
        <dbReference type="EC" id="4.1.2.25"/>
    </reaction>
</comment>
<feature type="domain" description="Dihydroneopterin aldolase/epimerase" evidence="9">
    <location>
        <begin position="4"/>
        <end position="114"/>
    </location>
</feature>
<comment type="catalytic activity">
    <reaction evidence="1">
        <text>7,8-dihydroneopterin = 7,8-dihydromonapterin</text>
        <dbReference type="Rhea" id="RHEA:45328"/>
        <dbReference type="ChEBI" id="CHEBI:17001"/>
        <dbReference type="ChEBI" id="CHEBI:71175"/>
        <dbReference type="EC" id="5.1.99.8"/>
    </reaction>
</comment>
<dbReference type="AlphaFoldDB" id="A0A0A0BHA5"/>
<comment type="function">
    <text evidence="8">Catalyzes the conversion of 7,8-dihydroneopterin to 6-hydroxymethyl-7,8-dihydropterin.</text>
</comment>
<gene>
    <name evidence="10" type="ORF">LP43_0335</name>
</gene>
<evidence type="ECO:0000313" key="11">
    <source>
        <dbReference type="Proteomes" id="UP000029999"/>
    </source>
</evidence>
<dbReference type="InterPro" id="IPR043133">
    <property type="entry name" value="GTP-CH-I_C/QueF"/>
</dbReference>
<keyword evidence="6" id="KW-0413">Isomerase</keyword>
<dbReference type="NCBIfam" id="TIGR00526">
    <property type="entry name" value="folB_dom"/>
    <property type="match status" value="1"/>
</dbReference>
<dbReference type="Proteomes" id="UP000029999">
    <property type="component" value="Unassembled WGS sequence"/>
</dbReference>
<dbReference type="STRING" id="392484.LP43_0335"/>
<dbReference type="UniPathway" id="UPA00077">
    <property type="reaction ID" value="UER00154"/>
</dbReference>
<dbReference type="PANTHER" id="PTHR42844:SF1">
    <property type="entry name" value="DIHYDRONEOPTERIN ALDOLASE 1-RELATED"/>
    <property type="match status" value="1"/>
</dbReference>
<keyword evidence="5 8" id="KW-0289">Folate biosynthesis</keyword>
<dbReference type="InterPro" id="IPR006156">
    <property type="entry name" value="Dihydroneopterin_aldolase"/>
</dbReference>
<dbReference type="GO" id="GO:0046656">
    <property type="term" value="P:folic acid biosynthetic process"/>
    <property type="evidence" value="ECO:0007669"/>
    <property type="project" value="UniProtKB-UniRule"/>
</dbReference>
<name>A0A0A0BHA5_9GAMM</name>
<dbReference type="EC" id="4.1.2.25" evidence="8"/>
<evidence type="ECO:0000256" key="4">
    <source>
        <dbReference type="ARBA" id="ARBA00005708"/>
    </source>
</evidence>
<evidence type="ECO:0000256" key="7">
    <source>
        <dbReference type="ARBA" id="ARBA00023239"/>
    </source>
</evidence>
<evidence type="ECO:0000256" key="8">
    <source>
        <dbReference type="RuleBase" id="RU362079"/>
    </source>
</evidence>
<dbReference type="EMBL" id="JRQD01000001">
    <property type="protein sequence ID" value="KGM07918.1"/>
    <property type="molecule type" value="Genomic_DNA"/>
</dbReference>
<evidence type="ECO:0000259" key="9">
    <source>
        <dbReference type="SMART" id="SM00905"/>
    </source>
</evidence>